<dbReference type="RefSeq" id="WP_153757767.1">
    <property type="nucleotide sequence ID" value="NZ_CP045851.1"/>
</dbReference>
<dbReference type="SUPFAM" id="SSF51182">
    <property type="entry name" value="RmlC-like cupins"/>
    <property type="match status" value="1"/>
</dbReference>
<dbReference type="InterPro" id="IPR025979">
    <property type="entry name" value="ChrR-like_cupin_dom"/>
</dbReference>
<reference evidence="2 3" key="1">
    <citation type="submission" date="2019-11" db="EMBL/GenBank/DDBJ databases">
        <authorList>
            <person name="He Y."/>
        </authorList>
    </citation>
    <scope>NUCLEOTIDE SEQUENCE [LARGE SCALE GENOMIC DNA]</scope>
    <source>
        <strain evidence="2 3">SCSIO 58843</strain>
    </source>
</reference>
<dbReference type="InterPro" id="IPR011051">
    <property type="entry name" value="RmlC_Cupin_sf"/>
</dbReference>
<evidence type="ECO:0000313" key="3">
    <source>
        <dbReference type="Proteomes" id="UP000334019"/>
    </source>
</evidence>
<protein>
    <submittedName>
        <fullName evidence="2">Cupin domain-containing protein</fullName>
    </submittedName>
</protein>
<keyword evidence="3" id="KW-1185">Reference proteome</keyword>
<name>A0A5Q2RGC7_9ACTN</name>
<dbReference type="EMBL" id="CP045851">
    <property type="protein sequence ID" value="QGG93661.1"/>
    <property type="molecule type" value="Genomic_DNA"/>
</dbReference>
<evidence type="ECO:0000313" key="2">
    <source>
        <dbReference type="EMBL" id="QGG93661.1"/>
    </source>
</evidence>
<feature type="domain" description="ChrR-like cupin" evidence="1">
    <location>
        <begin position="16"/>
        <end position="100"/>
    </location>
</feature>
<dbReference type="Gene3D" id="2.60.120.10">
    <property type="entry name" value="Jelly Rolls"/>
    <property type="match status" value="1"/>
</dbReference>
<evidence type="ECO:0000259" key="1">
    <source>
        <dbReference type="Pfam" id="PF12973"/>
    </source>
</evidence>
<gene>
    <name evidence="2" type="ORF">GH723_00220</name>
</gene>
<accession>A0A5Q2RGC7</accession>
<dbReference type="Proteomes" id="UP000334019">
    <property type="component" value="Chromosome"/>
</dbReference>
<proteinExistence type="predicted"/>
<dbReference type="KEGG" id="atq:GH723_00220"/>
<sequence>MSAASQDLLAGWSIGRSADVEWVPWGSGGSAWAKVLASGDGYHLALVEATPGYRGDRHVHDHTEMLHVVAGEVETNGEVLGPGDGYVAEAGSEHVTFSSPGGATYLSIFRL</sequence>
<dbReference type="InterPro" id="IPR014710">
    <property type="entry name" value="RmlC-like_jellyroll"/>
</dbReference>
<dbReference type="AlphaFoldDB" id="A0A5Q2RGC7"/>
<organism evidence="2 3">
    <name type="scientific">Actinomarinicola tropica</name>
    <dbReference type="NCBI Taxonomy" id="2789776"/>
    <lineage>
        <taxon>Bacteria</taxon>
        <taxon>Bacillati</taxon>
        <taxon>Actinomycetota</taxon>
        <taxon>Acidimicrobiia</taxon>
        <taxon>Acidimicrobiales</taxon>
        <taxon>Iamiaceae</taxon>
        <taxon>Actinomarinicola</taxon>
    </lineage>
</organism>
<dbReference type="Pfam" id="PF12973">
    <property type="entry name" value="Cupin_7"/>
    <property type="match status" value="1"/>
</dbReference>